<dbReference type="InterPro" id="IPR011059">
    <property type="entry name" value="Metal-dep_hydrolase_composite"/>
</dbReference>
<comment type="cofactor">
    <cofactor evidence="7">
        <name>Zn(2+)</name>
        <dbReference type="ChEBI" id="CHEBI:29105"/>
    </cofactor>
    <cofactor evidence="7">
        <name>Fe(3+)</name>
        <dbReference type="ChEBI" id="CHEBI:29034"/>
    </cofactor>
    <text evidence="7">Binds 1 zinc or iron ion per subunit.</text>
</comment>
<keyword evidence="2 7" id="KW-0479">Metal-binding</keyword>
<feature type="binding site" evidence="7">
    <location>
        <position position="326"/>
    </location>
    <ligand>
        <name>N-formimidoyl-L-glutamate</name>
        <dbReference type="ChEBI" id="CHEBI:58928"/>
    </ligand>
</feature>
<dbReference type="HAMAP" id="MF_00372">
    <property type="entry name" value="HutI"/>
    <property type="match status" value="1"/>
</dbReference>
<dbReference type="GO" id="GO:0005737">
    <property type="term" value="C:cytoplasm"/>
    <property type="evidence" value="ECO:0007669"/>
    <property type="project" value="UniProtKB-SubCell"/>
</dbReference>
<feature type="binding site" evidence="7">
    <location>
        <position position="150"/>
    </location>
    <ligand>
        <name>4-imidazolone-5-propanoate</name>
        <dbReference type="ChEBI" id="CHEBI:77893"/>
    </ligand>
</feature>
<dbReference type="OrthoDB" id="9776455at2"/>
<keyword evidence="7" id="KW-0963">Cytoplasm</keyword>
<evidence type="ECO:0000256" key="3">
    <source>
        <dbReference type="ARBA" id="ARBA00022801"/>
    </source>
</evidence>
<dbReference type="PANTHER" id="PTHR42752">
    <property type="entry name" value="IMIDAZOLONEPROPIONASE"/>
    <property type="match status" value="1"/>
</dbReference>
<keyword evidence="3 7" id="KW-0378">Hydrolase</keyword>
<proteinExistence type="inferred from homology"/>
<feature type="binding site" evidence="7">
    <location>
        <position position="78"/>
    </location>
    <ligand>
        <name>Zn(2+)</name>
        <dbReference type="ChEBI" id="CHEBI:29105"/>
    </ligand>
</feature>
<keyword evidence="6 7" id="KW-0408">Iron</keyword>
<comment type="similarity">
    <text evidence="7">Belongs to the metallo-dependent hydrolases superfamily. HutI family.</text>
</comment>
<dbReference type="InterPro" id="IPR006680">
    <property type="entry name" value="Amidohydro-rel"/>
</dbReference>
<feature type="binding site" evidence="7">
    <location>
        <position position="322"/>
    </location>
    <ligand>
        <name>Zn(2+)</name>
        <dbReference type="ChEBI" id="CHEBI:29105"/>
    </ligand>
</feature>
<name>A0A3N4VCB9_9GAMM</name>
<keyword evidence="10" id="KW-1185">Reference proteome</keyword>
<reference evidence="9 10" key="1">
    <citation type="submission" date="2018-11" db="EMBL/GenBank/DDBJ databases">
        <title>Genomic Encyclopedia of Type Strains, Phase IV (KMG-IV): sequencing the most valuable type-strain genomes for metagenomic binning, comparative biology and taxonomic classification.</title>
        <authorList>
            <person name="Goeker M."/>
        </authorList>
    </citation>
    <scope>NUCLEOTIDE SEQUENCE [LARGE SCALE GENOMIC DNA]</scope>
    <source>
        <strain evidence="9 10">DSM 25623</strain>
    </source>
</reference>
<dbReference type="GO" id="GO:0005506">
    <property type="term" value="F:iron ion binding"/>
    <property type="evidence" value="ECO:0007669"/>
    <property type="project" value="UniProtKB-UniRule"/>
</dbReference>
<keyword evidence="5 7" id="KW-0862">Zinc</keyword>
<keyword evidence="4 7" id="KW-0369">Histidine metabolism</keyword>
<protein>
    <recommendedName>
        <fullName evidence="1 7">Imidazolonepropionase</fullName>
        <ecNumber evidence="1 7">3.5.2.7</ecNumber>
    </recommendedName>
    <alternativeName>
        <fullName evidence="7">Imidazolone-5-propionate hydrolase</fullName>
    </alternativeName>
</protein>
<dbReference type="PANTHER" id="PTHR42752:SF1">
    <property type="entry name" value="IMIDAZOLONEPROPIONASE-RELATED"/>
    <property type="match status" value="1"/>
</dbReference>
<evidence type="ECO:0000313" key="10">
    <source>
        <dbReference type="Proteomes" id="UP000269708"/>
    </source>
</evidence>
<dbReference type="NCBIfam" id="TIGR01224">
    <property type="entry name" value="hutI"/>
    <property type="match status" value="1"/>
</dbReference>
<evidence type="ECO:0000256" key="6">
    <source>
        <dbReference type="ARBA" id="ARBA00023004"/>
    </source>
</evidence>
<dbReference type="SUPFAM" id="SSF51556">
    <property type="entry name" value="Metallo-dependent hydrolases"/>
    <property type="match status" value="1"/>
</dbReference>
<evidence type="ECO:0000256" key="4">
    <source>
        <dbReference type="ARBA" id="ARBA00022808"/>
    </source>
</evidence>
<dbReference type="Proteomes" id="UP000269708">
    <property type="component" value="Unassembled WGS sequence"/>
</dbReference>
<evidence type="ECO:0000259" key="8">
    <source>
        <dbReference type="Pfam" id="PF01979"/>
    </source>
</evidence>
<evidence type="ECO:0000256" key="1">
    <source>
        <dbReference type="ARBA" id="ARBA00012864"/>
    </source>
</evidence>
<evidence type="ECO:0000256" key="5">
    <source>
        <dbReference type="ARBA" id="ARBA00022833"/>
    </source>
</evidence>
<dbReference type="Gene3D" id="2.30.40.10">
    <property type="entry name" value="Urease, subunit C, domain 1"/>
    <property type="match status" value="1"/>
</dbReference>
<feature type="binding site" evidence="7">
    <location>
        <position position="80"/>
    </location>
    <ligand>
        <name>Fe(3+)</name>
        <dbReference type="ChEBI" id="CHEBI:29034"/>
    </ligand>
</feature>
<dbReference type="GO" id="GO:0050480">
    <property type="term" value="F:imidazolonepropionase activity"/>
    <property type="evidence" value="ECO:0007669"/>
    <property type="project" value="UniProtKB-UniRule"/>
</dbReference>
<evidence type="ECO:0000313" key="9">
    <source>
        <dbReference type="EMBL" id="RPE77269.1"/>
    </source>
</evidence>
<dbReference type="GO" id="GO:0019556">
    <property type="term" value="P:L-histidine catabolic process to glutamate and formamide"/>
    <property type="evidence" value="ECO:0007669"/>
    <property type="project" value="UniProtKB-UniRule"/>
</dbReference>
<dbReference type="Gene3D" id="3.20.20.140">
    <property type="entry name" value="Metal-dependent hydrolases"/>
    <property type="match status" value="1"/>
</dbReference>
<dbReference type="InterPro" id="IPR032466">
    <property type="entry name" value="Metal_Hydrolase"/>
</dbReference>
<feature type="binding site" evidence="7">
    <location>
        <position position="247"/>
    </location>
    <ligand>
        <name>Zn(2+)</name>
        <dbReference type="ChEBI" id="CHEBI:29105"/>
    </ligand>
</feature>
<feature type="binding site" evidence="7">
    <location>
        <position position="183"/>
    </location>
    <ligand>
        <name>4-imidazolone-5-propanoate</name>
        <dbReference type="ChEBI" id="CHEBI:77893"/>
    </ligand>
</feature>
<accession>A0A3N4VCB9</accession>
<comment type="catalytic activity">
    <reaction evidence="7">
        <text>4-imidazolone-5-propanoate + H2O = N-formimidoyl-L-glutamate</text>
        <dbReference type="Rhea" id="RHEA:23660"/>
        <dbReference type="ChEBI" id="CHEBI:15377"/>
        <dbReference type="ChEBI" id="CHEBI:58928"/>
        <dbReference type="ChEBI" id="CHEBI:77893"/>
        <dbReference type="EC" id="3.5.2.7"/>
    </reaction>
</comment>
<evidence type="ECO:0000256" key="2">
    <source>
        <dbReference type="ARBA" id="ARBA00022723"/>
    </source>
</evidence>
<dbReference type="SUPFAM" id="SSF51338">
    <property type="entry name" value="Composite domain of metallo-dependent hydrolases"/>
    <property type="match status" value="1"/>
</dbReference>
<dbReference type="UniPathway" id="UPA00379">
    <property type="reaction ID" value="UER00551"/>
</dbReference>
<feature type="binding site" evidence="7">
    <location>
        <position position="150"/>
    </location>
    <ligand>
        <name>N-formimidoyl-L-glutamate</name>
        <dbReference type="ChEBI" id="CHEBI:58928"/>
    </ligand>
</feature>
<dbReference type="InterPro" id="IPR005920">
    <property type="entry name" value="HutI"/>
</dbReference>
<dbReference type="AlphaFoldDB" id="A0A3N4VCB9"/>
<dbReference type="RefSeq" id="WP_123770845.1">
    <property type="nucleotide sequence ID" value="NZ_RKQN01000003.1"/>
</dbReference>
<dbReference type="GO" id="GO:0019557">
    <property type="term" value="P:L-histidine catabolic process to glutamate and formate"/>
    <property type="evidence" value="ECO:0007669"/>
    <property type="project" value="UniProtKB-UniPathway"/>
</dbReference>
<gene>
    <name evidence="7" type="primary">hutI</name>
    <name evidence="9" type="ORF">EDC50_2535</name>
</gene>
<evidence type="ECO:0000256" key="7">
    <source>
        <dbReference type="HAMAP-Rule" id="MF_00372"/>
    </source>
</evidence>
<dbReference type="EC" id="3.5.2.7" evidence="1 7"/>
<dbReference type="CDD" id="cd01296">
    <property type="entry name" value="Imidazolone-5PH"/>
    <property type="match status" value="1"/>
</dbReference>
<comment type="caution">
    <text evidence="9">The sequence shown here is derived from an EMBL/GenBank/DDBJ whole genome shotgun (WGS) entry which is preliminary data.</text>
</comment>
<feature type="binding site" evidence="7">
    <location>
        <position position="87"/>
    </location>
    <ligand>
        <name>4-imidazolone-5-propanoate</name>
        <dbReference type="ChEBI" id="CHEBI:77893"/>
    </ligand>
</feature>
<comment type="pathway">
    <text evidence="7">Amino-acid degradation; L-histidine degradation into L-glutamate; N-formimidoyl-L-glutamate from L-histidine: step 3/3.</text>
</comment>
<organism evidence="9 10">
    <name type="scientific">Vulcaniibacterium tengchongense</name>
    <dbReference type="NCBI Taxonomy" id="1273429"/>
    <lineage>
        <taxon>Bacteria</taxon>
        <taxon>Pseudomonadati</taxon>
        <taxon>Pseudomonadota</taxon>
        <taxon>Gammaproteobacteria</taxon>
        <taxon>Lysobacterales</taxon>
        <taxon>Lysobacteraceae</taxon>
        <taxon>Vulcaniibacterium</taxon>
    </lineage>
</organism>
<comment type="subcellular location">
    <subcellularLocation>
        <location evidence="7">Cytoplasm</location>
    </subcellularLocation>
</comment>
<feature type="binding site" evidence="7">
    <location>
        <position position="78"/>
    </location>
    <ligand>
        <name>Fe(3+)</name>
        <dbReference type="ChEBI" id="CHEBI:29034"/>
    </ligand>
</feature>
<feature type="binding site" evidence="7">
    <location>
        <position position="247"/>
    </location>
    <ligand>
        <name>Fe(3+)</name>
        <dbReference type="ChEBI" id="CHEBI:29034"/>
    </ligand>
</feature>
<feature type="binding site" evidence="7">
    <location>
        <position position="324"/>
    </location>
    <ligand>
        <name>N-formimidoyl-L-glutamate</name>
        <dbReference type="ChEBI" id="CHEBI:58928"/>
    </ligand>
</feature>
<dbReference type="Pfam" id="PF01979">
    <property type="entry name" value="Amidohydro_1"/>
    <property type="match status" value="1"/>
</dbReference>
<feature type="binding site" evidence="7">
    <location>
        <position position="250"/>
    </location>
    <ligand>
        <name>4-imidazolone-5-propanoate</name>
        <dbReference type="ChEBI" id="CHEBI:77893"/>
    </ligand>
</feature>
<feature type="domain" description="Amidohydrolase-related" evidence="8">
    <location>
        <begin position="69"/>
        <end position="387"/>
    </location>
</feature>
<feature type="binding site" evidence="7">
    <location>
        <position position="80"/>
    </location>
    <ligand>
        <name>Zn(2+)</name>
        <dbReference type="ChEBI" id="CHEBI:29105"/>
    </ligand>
</feature>
<sequence length="410" mass="43129">MTTASAPIWDGLLLGASLATLAGAQGYGEVADGALGWRDGVLTYVGPRAALPDAPPRLAREVIETDGGWVTPGLVDCHTHLVFAGERAREFELRLQGASYEEIARAGGGILSTVRAVRAADEDALLRQSLPRAQALLADGATTLEIKSGYGLDYENERKMLRVARRIGVELGIGVRTTCLAAHALPPEYAGRADAYVDAAIEWLPRLHAEGLVDAVDAFCEGIGFSPAQTRRLFGAARALGLPVKLHADQLSDLGGAALAAEFGGLSADHVEHTCDAGVRAMAARGTVAVLLPGAFHVLRETKLPPLDAFRAHGVAMAVATDCNPGTSPLLSLRQAMQLACTHFRLTPEEALRGATVHAARALGLADRGALRVGARADFVLWDIGHPAELGYWLGGRLARAVYAGGRKRA</sequence>
<feature type="binding site" evidence="7">
    <location>
        <position position="322"/>
    </location>
    <ligand>
        <name>Fe(3+)</name>
        <dbReference type="ChEBI" id="CHEBI:29034"/>
    </ligand>
</feature>
<comment type="function">
    <text evidence="7">Catalyzes the hydrolytic cleavage of the carbon-nitrogen bond in imidazolone-5-propanoate to yield N-formimidoyl-L-glutamate. It is the third step in the universal histidine degradation pathway.</text>
</comment>
<dbReference type="GO" id="GO:0008270">
    <property type="term" value="F:zinc ion binding"/>
    <property type="evidence" value="ECO:0007669"/>
    <property type="project" value="UniProtKB-UniRule"/>
</dbReference>
<dbReference type="EMBL" id="RKQN01000003">
    <property type="protein sequence ID" value="RPE77269.1"/>
    <property type="molecule type" value="Genomic_DNA"/>
</dbReference>
<dbReference type="FunFam" id="3.20.20.140:FF:000007">
    <property type="entry name" value="Imidazolonepropionase"/>
    <property type="match status" value="1"/>
</dbReference>
<feature type="binding site" evidence="7">
    <location>
        <position position="327"/>
    </location>
    <ligand>
        <name>4-imidazolone-5-propanoate</name>
        <dbReference type="ChEBI" id="CHEBI:77893"/>
    </ligand>
</feature>